<accession>A0ABP0Z5W2</accession>
<gene>
    <name evidence="1" type="ORF">CITCOLO1_LOCUS20305</name>
</gene>
<reference evidence="1 2" key="1">
    <citation type="submission" date="2024-03" db="EMBL/GenBank/DDBJ databases">
        <authorList>
            <person name="Gkanogiannis A."/>
            <person name="Becerra Lopez-Lavalle L."/>
        </authorList>
    </citation>
    <scope>NUCLEOTIDE SEQUENCE [LARGE SCALE GENOMIC DNA]</scope>
</reference>
<keyword evidence="2" id="KW-1185">Reference proteome</keyword>
<evidence type="ECO:0000313" key="2">
    <source>
        <dbReference type="Proteomes" id="UP001642487"/>
    </source>
</evidence>
<organism evidence="1 2">
    <name type="scientific">Citrullus colocynthis</name>
    <name type="common">colocynth</name>
    <dbReference type="NCBI Taxonomy" id="252529"/>
    <lineage>
        <taxon>Eukaryota</taxon>
        <taxon>Viridiplantae</taxon>
        <taxon>Streptophyta</taxon>
        <taxon>Embryophyta</taxon>
        <taxon>Tracheophyta</taxon>
        <taxon>Spermatophyta</taxon>
        <taxon>Magnoliopsida</taxon>
        <taxon>eudicotyledons</taxon>
        <taxon>Gunneridae</taxon>
        <taxon>Pentapetalae</taxon>
        <taxon>rosids</taxon>
        <taxon>fabids</taxon>
        <taxon>Cucurbitales</taxon>
        <taxon>Cucurbitaceae</taxon>
        <taxon>Benincaseae</taxon>
        <taxon>Citrullus</taxon>
    </lineage>
</organism>
<evidence type="ECO:0000313" key="1">
    <source>
        <dbReference type="EMBL" id="CAK9327909.1"/>
    </source>
</evidence>
<sequence>MVTHVKADIIKQKVWVSKSLTVWTAIEPTRVSDALAMPQWKAAMDAGCHYFIGPFRRHNNVFFNRLSLRFLLSSSSLLLF</sequence>
<protein>
    <submittedName>
        <fullName evidence="1">Uncharacterized protein</fullName>
    </submittedName>
</protein>
<dbReference type="EMBL" id="OZ021742">
    <property type="protein sequence ID" value="CAK9327909.1"/>
    <property type="molecule type" value="Genomic_DNA"/>
</dbReference>
<dbReference type="Proteomes" id="UP001642487">
    <property type="component" value="Chromosome 8"/>
</dbReference>
<proteinExistence type="predicted"/>
<name>A0ABP0Z5W2_9ROSI</name>